<evidence type="ECO:0000313" key="2">
    <source>
        <dbReference type="EMBL" id="MPM63313.1"/>
    </source>
</evidence>
<evidence type="ECO:0000256" key="1">
    <source>
        <dbReference type="SAM" id="Phobius"/>
    </source>
</evidence>
<dbReference type="AlphaFoldDB" id="A0A645BJD7"/>
<reference evidence="2" key="1">
    <citation type="submission" date="2019-08" db="EMBL/GenBank/DDBJ databases">
        <authorList>
            <person name="Kucharzyk K."/>
            <person name="Murdoch R.W."/>
            <person name="Higgins S."/>
            <person name="Loffler F."/>
        </authorList>
    </citation>
    <scope>NUCLEOTIDE SEQUENCE</scope>
</reference>
<name>A0A645BJD7_9ZZZZ</name>
<feature type="transmembrane region" description="Helical" evidence="1">
    <location>
        <begin position="7"/>
        <end position="24"/>
    </location>
</feature>
<organism evidence="2">
    <name type="scientific">bioreactor metagenome</name>
    <dbReference type="NCBI Taxonomy" id="1076179"/>
    <lineage>
        <taxon>unclassified sequences</taxon>
        <taxon>metagenomes</taxon>
        <taxon>ecological metagenomes</taxon>
    </lineage>
</organism>
<proteinExistence type="predicted"/>
<dbReference type="EMBL" id="VSSQ01019337">
    <property type="protein sequence ID" value="MPM63313.1"/>
    <property type="molecule type" value="Genomic_DNA"/>
</dbReference>
<sequence length="71" mass="7931">MNKLNKYISIGLVFNGIFLISSRFSLLPDVIEGFTAGVGISFIFMGLYASNHDVSKLRNAKKKFFKSILGR</sequence>
<feature type="transmembrane region" description="Helical" evidence="1">
    <location>
        <begin position="30"/>
        <end position="49"/>
    </location>
</feature>
<keyword evidence="1" id="KW-0472">Membrane</keyword>
<keyword evidence="1" id="KW-0812">Transmembrane</keyword>
<gene>
    <name evidence="2" type="ORF">SDC9_110193</name>
</gene>
<comment type="caution">
    <text evidence="2">The sequence shown here is derived from an EMBL/GenBank/DDBJ whole genome shotgun (WGS) entry which is preliminary data.</text>
</comment>
<protein>
    <submittedName>
        <fullName evidence="2">Uncharacterized protein</fullName>
    </submittedName>
</protein>
<accession>A0A645BJD7</accession>
<keyword evidence="1" id="KW-1133">Transmembrane helix</keyword>